<evidence type="ECO:0000313" key="7">
    <source>
        <dbReference type="Proteomes" id="UP001523003"/>
    </source>
</evidence>
<organism evidence="6 7">
    <name type="scientific">Bartonella bilalgolemii</name>
    <dbReference type="NCBI Taxonomy" id="2942911"/>
    <lineage>
        <taxon>Bacteria</taxon>
        <taxon>Pseudomonadati</taxon>
        <taxon>Pseudomonadota</taxon>
        <taxon>Alphaproteobacteria</taxon>
        <taxon>Hyphomicrobiales</taxon>
        <taxon>Bartonellaceae</taxon>
        <taxon>Bartonella</taxon>
    </lineage>
</organism>
<proteinExistence type="predicted"/>
<feature type="active site" description="Proton acceptor" evidence="4">
    <location>
        <position position="166"/>
    </location>
</feature>
<dbReference type="InterPro" id="IPR002641">
    <property type="entry name" value="PNPLA_dom"/>
</dbReference>
<dbReference type="Proteomes" id="UP001523003">
    <property type="component" value="Unassembled WGS sequence"/>
</dbReference>
<evidence type="ECO:0000313" key="6">
    <source>
        <dbReference type="EMBL" id="MCL6229923.1"/>
    </source>
</evidence>
<dbReference type="Gene3D" id="3.40.1090.10">
    <property type="entry name" value="Cytosolic phospholipase A2 catalytic domain"/>
    <property type="match status" value="2"/>
</dbReference>
<evidence type="ECO:0000256" key="2">
    <source>
        <dbReference type="ARBA" id="ARBA00022963"/>
    </source>
</evidence>
<dbReference type="InterPro" id="IPR050301">
    <property type="entry name" value="NTE"/>
</dbReference>
<evidence type="ECO:0000256" key="1">
    <source>
        <dbReference type="ARBA" id="ARBA00022801"/>
    </source>
</evidence>
<keyword evidence="7" id="KW-1185">Reference proteome</keyword>
<accession>A0ABT0P8W8</accession>
<reference evidence="6 7" key="1">
    <citation type="submission" date="2022-05" db="EMBL/GenBank/DDBJ databases">
        <title>Description of the Bartonella bilalgolemii sp. nov. Isolated from Apodemus uralensis (Pallas 1811).</title>
        <authorList>
            <person name="Zgheib R."/>
            <person name="Celebi B."/>
        </authorList>
    </citation>
    <scope>NUCLEOTIDE SEQUENCE [LARGE SCALE GENOMIC DNA]</scope>
    <source>
        <strain evidence="6 7">G70</strain>
    </source>
</reference>
<comment type="caution">
    <text evidence="6">The sequence shown here is derived from an EMBL/GenBank/DDBJ whole genome shotgun (WGS) entry which is preliminary data.</text>
</comment>
<dbReference type="RefSeq" id="WP_249677076.1">
    <property type="nucleotide sequence ID" value="NZ_JAMCOF010000007.1"/>
</dbReference>
<dbReference type="Pfam" id="PF01734">
    <property type="entry name" value="Patatin"/>
    <property type="match status" value="1"/>
</dbReference>
<dbReference type="EMBL" id="JAMCOF010000007">
    <property type="protein sequence ID" value="MCL6229923.1"/>
    <property type="molecule type" value="Genomic_DNA"/>
</dbReference>
<feature type="domain" description="PNPLA" evidence="5">
    <location>
        <begin position="5"/>
        <end position="179"/>
    </location>
</feature>
<sequence>MKIGLAFGGGGARGLGHLPVIGAFEDLGLKPNVIAGSSIGSIVGAGVASGMTETDWKEYCLSTFSNSNDILRRLWSLMPTSWREFCECSLHLFQFNLELILENFLPLNFPRDFCALEIPFCAVASNLKTAEMVVIQEGDLRSALAASSALPGLFKPVLRNHDFLIDGAVCNPVPFDCFTEPVDLSIGVDVTGLPIIECKNGHLSISESLVATGIIGQQALVTARLQSAKLDLLLCPPVNEIQILNFFEVKEILQRVEPFREKAKRQISELVERKMIH</sequence>
<keyword evidence="2 4" id="KW-0442">Lipid degradation</keyword>
<evidence type="ECO:0000256" key="4">
    <source>
        <dbReference type="PROSITE-ProRule" id="PRU01161"/>
    </source>
</evidence>
<protein>
    <submittedName>
        <fullName evidence="6">Patatin-like phospholipase family protein</fullName>
    </submittedName>
</protein>
<dbReference type="PANTHER" id="PTHR14226:SF29">
    <property type="entry name" value="NEUROPATHY TARGET ESTERASE SWS"/>
    <property type="match status" value="1"/>
</dbReference>
<gene>
    <name evidence="6" type="ORF">M4Z11_04835</name>
</gene>
<dbReference type="PANTHER" id="PTHR14226">
    <property type="entry name" value="NEUROPATHY TARGET ESTERASE/SWISS CHEESE D.MELANOGASTER"/>
    <property type="match status" value="1"/>
</dbReference>
<evidence type="ECO:0000256" key="3">
    <source>
        <dbReference type="ARBA" id="ARBA00023098"/>
    </source>
</evidence>
<dbReference type="InterPro" id="IPR016035">
    <property type="entry name" value="Acyl_Trfase/lysoPLipase"/>
</dbReference>
<feature type="short sequence motif" description="GXSXG" evidence="4">
    <location>
        <begin position="36"/>
        <end position="40"/>
    </location>
</feature>
<dbReference type="SUPFAM" id="SSF52151">
    <property type="entry name" value="FabD/lysophospholipase-like"/>
    <property type="match status" value="1"/>
</dbReference>
<dbReference type="PROSITE" id="PS51635">
    <property type="entry name" value="PNPLA"/>
    <property type="match status" value="1"/>
</dbReference>
<feature type="short sequence motif" description="GXGXXG" evidence="4">
    <location>
        <begin position="9"/>
        <end position="14"/>
    </location>
</feature>
<feature type="active site" description="Nucleophile" evidence="4">
    <location>
        <position position="38"/>
    </location>
</feature>
<keyword evidence="1 4" id="KW-0378">Hydrolase</keyword>
<name>A0ABT0P8W8_9HYPH</name>
<evidence type="ECO:0000259" key="5">
    <source>
        <dbReference type="PROSITE" id="PS51635"/>
    </source>
</evidence>
<feature type="short sequence motif" description="DGA/G" evidence="4">
    <location>
        <begin position="166"/>
        <end position="168"/>
    </location>
</feature>
<keyword evidence="3 4" id="KW-0443">Lipid metabolism</keyword>